<dbReference type="Proteomes" id="UP000499080">
    <property type="component" value="Unassembled WGS sequence"/>
</dbReference>
<protein>
    <submittedName>
        <fullName evidence="1">Uncharacterized protein</fullName>
    </submittedName>
</protein>
<dbReference type="PANTHER" id="PTHR37162:SF11">
    <property type="match status" value="1"/>
</dbReference>
<gene>
    <name evidence="1" type="ORF">AVEN_252686_1</name>
</gene>
<accession>A0A4Y2C3X4</accession>
<proteinExistence type="predicted"/>
<name>A0A4Y2C3X4_ARAVE</name>
<dbReference type="PANTHER" id="PTHR37162">
    <property type="entry name" value="HAT FAMILY DIMERISATION DOMAINCONTAINING PROTEIN-RELATED"/>
    <property type="match status" value="1"/>
</dbReference>
<keyword evidence="2" id="KW-1185">Reference proteome</keyword>
<comment type="caution">
    <text evidence="1">The sequence shown here is derived from an EMBL/GenBank/DDBJ whole genome shotgun (WGS) entry which is preliminary data.</text>
</comment>
<organism evidence="1 2">
    <name type="scientific">Araneus ventricosus</name>
    <name type="common">Orbweaver spider</name>
    <name type="synonym">Epeira ventricosa</name>
    <dbReference type="NCBI Taxonomy" id="182803"/>
    <lineage>
        <taxon>Eukaryota</taxon>
        <taxon>Metazoa</taxon>
        <taxon>Ecdysozoa</taxon>
        <taxon>Arthropoda</taxon>
        <taxon>Chelicerata</taxon>
        <taxon>Arachnida</taxon>
        <taxon>Araneae</taxon>
        <taxon>Araneomorphae</taxon>
        <taxon>Entelegynae</taxon>
        <taxon>Araneoidea</taxon>
        <taxon>Araneidae</taxon>
        <taxon>Araneus</taxon>
    </lineage>
</organism>
<dbReference type="OrthoDB" id="6435013at2759"/>
<evidence type="ECO:0000313" key="2">
    <source>
        <dbReference type="Proteomes" id="UP000499080"/>
    </source>
</evidence>
<dbReference type="EMBL" id="BGPR01085206">
    <property type="protein sequence ID" value="GBL98455.1"/>
    <property type="molecule type" value="Genomic_DNA"/>
</dbReference>
<evidence type="ECO:0000313" key="1">
    <source>
        <dbReference type="EMBL" id="GBL98455.1"/>
    </source>
</evidence>
<sequence length="305" mass="34889">MIPFISTSLPEIATLVYLASSEKELSELSEKLVMQICSIVFNFKTKPYDSFLTLGDAAENPEFPNWTVLEFFQKMHSLVQISEFGKNLFNIGSCGLHVMHNAFKAGCIASTWGIVDFLTALYYLFKNSPACRDDFLKESEGALPKKFIQHRWLENVPASESALNLLPSIKKYIVSVDKGEHYQSNCKLYTSVKTHMHDNLLSVKLKVFHSIAKLFLPFLTKYQTDKPMLFFLPEDLKKIVNFLLQRFVLSKNLNTATTLQKLFCLDINNPKIHKPIENIDLGFSAEKEIQSLRVSKIFLTVKFLI</sequence>
<dbReference type="AlphaFoldDB" id="A0A4Y2C3X4"/>
<reference evidence="1 2" key="1">
    <citation type="journal article" date="2019" name="Sci. Rep.">
        <title>Orb-weaving spider Araneus ventricosus genome elucidates the spidroin gene catalogue.</title>
        <authorList>
            <person name="Kono N."/>
            <person name="Nakamura H."/>
            <person name="Ohtoshi R."/>
            <person name="Moran D.A.P."/>
            <person name="Shinohara A."/>
            <person name="Yoshida Y."/>
            <person name="Fujiwara M."/>
            <person name="Mori M."/>
            <person name="Tomita M."/>
            <person name="Arakawa K."/>
        </authorList>
    </citation>
    <scope>NUCLEOTIDE SEQUENCE [LARGE SCALE GENOMIC DNA]</scope>
</reference>